<proteinExistence type="inferred from homology"/>
<sequence>MIPPLQGDDNSHEKQVQVPLKPVFSLGTPEVVFEPPKIDYGQSIPCVPHPPADPYFGSIMDAYGSHATMMGVGSSSRVPLPLEPAEDEPIYVNAKQYNGILRRRQFRAKLEAQNKLMKERKPYLHESRHLHAMKRERGAGGRFLNKKERQQQFTSTENLNGSTTEARHSFATSLNPHSGGENMGVWGGMILNGSCQRVFVMR</sequence>
<dbReference type="PROSITE" id="PS00686">
    <property type="entry name" value="NFYA_HAP2_1"/>
    <property type="match status" value="1"/>
</dbReference>
<dbReference type="Gramene" id="ONK66153">
    <property type="protein sequence ID" value="ONK66153"/>
    <property type="gene ID" value="A4U43_C06F4680"/>
</dbReference>
<evidence type="ECO:0000256" key="4">
    <source>
        <dbReference type="ARBA" id="ARBA00023159"/>
    </source>
</evidence>
<evidence type="ECO:0000256" key="3">
    <source>
        <dbReference type="ARBA" id="ARBA00023125"/>
    </source>
</evidence>
<dbReference type="Pfam" id="PF02045">
    <property type="entry name" value="CBFB_NFYA"/>
    <property type="match status" value="1"/>
</dbReference>
<dbReference type="OMA" id="YGSHATM"/>
<name>A0A5P1EKE0_ASPOF</name>
<evidence type="ECO:0000256" key="2">
    <source>
        <dbReference type="ARBA" id="ARBA00023015"/>
    </source>
</evidence>
<feature type="compositionally biased region" description="Polar residues" evidence="9">
    <location>
        <begin position="151"/>
        <end position="176"/>
    </location>
</feature>
<accession>A0A5P1EKE0</accession>
<comment type="similarity">
    <text evidence="8">Belongs to the NFYA/HAP2 subunit family.</text>
</comment>
<keyword evidence="5 8" id="KW-0804">Transcription</keyword>
<dbReference type="PANTHER" id="PTHR12632">
    <property type="entry name" value="TRANSCRIPTION FACTOR NF-Y ALPHA-RELATED"/>
    <property type="match status" value="1"/>
</dbReference>
<dbReference type="InterPro" id="IPR018362">
    <property type="entry name" value="CCAAT-binding_factor_CS"/>
</dbReference>
<dbReference type="EMBL" id="CM007386">
    <property type="protein sequence ID" value="ONK66153.1"/>
    <property type="molecule type" value="Genomic_DNA"/>
</dbReference>
<dbReference type="GO" id="GO:0003700">
    <property type="term" value="F:DNA-binding transcription factor activity"/>
    <property type="evidence" value="ECO:0007669"/>
    <property type="project" value="UniProtKB-UniRule"/>
</dbReference>
<evidence type="ECO:0000256" key="6">
    <source>
        <dbReference type="ARBA" id="ARBA00023242"/>
    </source>
</evidence>
<reference evidence="11" key="1">
    <citation type="journal article" date="2017" name="Nat. Commun.">
        <title>The asparagus genome sheds light on the origin and evolution of a young Y chromosome.</title>
        <authorList>
            <person name="Harkess A."/>
            <person name="Zhou J."/>
            <person name="Xu C."/>
            <person name="Bowers J.E."/>
            <person name="Van der Hulst R."/>
            <person name="Ayyampalayam S."/>
            <person name="Mercati F."/>
            <person name="Riccardi P."/>
            <person name="McKain M.R."/>
            <person name="Kakrana A."/>
            <person name="Tang H."/>
            <person name="Ray J."/>
            <person name="Groenendijk J."/>
            <person name="Arikit S."/>
            <person name="Mathioni S.M."/>
            <person name="Nakano M."/>
            <person name="Shan H."/>
            <person name="Telgmann-Rauber A."/>
            <person name="Kanno A."/>
            <person name="Yue Z."/>
            <person name="Chen H."/>
            <person name="Li W."/>
            <person name="Chen Y."/>
            <person name="Xu X."/>
            <person name="Zhang Y."/>
            <person name="Luo S."/>
            <person name="Chen H."/>
            <person name="Gao J."/>
            <person name="Mao Z."/>
            <person name="Pires J.C."/>
            <person name="Luo M."/>
            <person name="Kudrna D."/>
            <person name="Wing R.A."/>
            <person name="Meyers B.C."/>
            <person name="Yi K."/>
            <person name="Kong H."/>
            <person name="Lavrijsen P."/>
            <person name="Sunseri F."/>
            <person name="Falavigna A."/>
            <person name="Ye Y."/>
            <person name="Leebens-Mack J.H."/>
            <person name="Chen G."/>
        </authorList>
    </citation>
    <scope>NUCLEOTIDE SEQUENCE [LARGE SCALE GENOMIC DNA]</scope>
    <source>
        <strain evidence="11">cv. DH0086</strain>
    </source>
</reference>
<keyword evidence="2 8" id="KW-0805">Transcription regulation</keyword>
<dbReference type="Gene3D" id="6.10.250.2430">
    <property type="match status" value="1"/>
</dbReference>
<evidence type="ECO:0000256" key="5">
    <source>
        <dbReference type="ARBA" id="ARBA00023163"/>
    </source>
</evidence>
<keyword evidence="11" id="KW-1185">Reference proteome</keyword>
<keyword evidence="6 8" id="KW-0539">Nucleus</keyword>
<evidence type="ECO:0000313" key="11">
    <source>
        <dbReference type="Proteomes" id="UP000243459"/>
    </source>
</evidence>
<protein>
    <recommendedName>
        <fullName evidence="8">Nuclear transcription factor Y subunit</fullName>
    </recommendedName>
</protein>
<organism evidence="10 11">
    <name type="scientific">Asparagus officinalis</name>
    <name type="common">Garden asparagus</name>
    <dbReference type="NCBI Taxonomy" id="4686"/>
    <lineage>
        <taxon>Eukaryota</taxon>
        <taxon>Viridiplantae</taxon>
        <taxon>Streptophyta</taxon>
        <taxon>Embryophyta</taxon>
        <taxon>Tracheophyta</taxon>
        <taxon>Spermatophyta</taxon>
        <taxon>Magnoliopsida</taxon>
        <taxon>Liliopsida</taxon>
        <taxon>Asparagales</taxon>
        <taxon>Asparagaceae</taxon>
        <taxon>Asparagoideae</taxon>
        <taxon>Asparagus</taxon>
    </lineage>
</organism>
<dbReference type="AlphaFoldDB" id="A0A5P1EKE0"/>
<gene>
    <name evidence="10" type="ORF">A4U43_C06F4680</name>
</gene>
<comment type="subunit">
    <text evidence="7">Heterotrimeric transcription factor composed of three components, NF-YA, NF-YB and NF-YC. NF-YB and NF-YC must interact and dimerize for NF-YA association and DNA binding.</text>
</comment>
<evidence type="ECO:0000256" key="1">
    <source>
        <dbReference type="ARBA" id="ARBA00004123"/>
    </source>
</evidence>
<evidence type="ECO:0000256" key="7">
    <source>
        <dbReference type="ARBA" id="ARBA00025911"/>
    </source>
</evidence>
<evidence type="ECO:0000256" key="9">
    <source>
        <dbReference type="SAM" id="MobiDB-lite"/>
    </source>
</evidence>
<feature type="region of interest" description="Disordered" evidence="9">
    <location>
        <begin position="145"/>
        <end position="177"/>
    </location>
</feature>
<evidence type="ECO:0000313" key="10">
    <source>
        <dbReference type="EMBL" id="ONK66153.1"/>
    </source>
</evidence>
<dbReference type="GO" id="GO:0003677">
    <property type="term" value="F:DNA binding"/>
    <property type="evidence" value="ECO:0007669"/>
    <property type="project" value="UniProtKB-KW"/>
</dbReference>
<dbReference type="PRINTS" id="PR00616">
    <property type="entry name" value="CCAATSUBUNTB"/>
</dbReference>
<dbReference type="SMART" id="SM00521">
    <property type="entry name" value="CBF"/>
    <property type="match status" value="1"/>
</dbReference>
<dbReference type="InterPro" id="IPR001289">
    <property type="entry name" value="NFYA"/>
</dbReference>
<dbReference type="Proteomes" id="UP000243459">
    <property type="component" value="Chromosome 6"/>
</dbReference>
<keyword evidence="4" id="KW-0010">Activator</keyword>
<dbReference type="GO" id="GO:0016602">
    <property type="term" value="C:CCAAT-binding factor complex"/>
    <property type="evidence" value="ECO:0007669"/>
    <property type="project" value="InterPro"/>
</dbReference>
<comment type="subcellular location">
    <subcellularLocation>
        <location evidence="1 8">Nucleus</location>
    </subcellularLocation>
</comment>
<keyword evidence="3 8" id="KW-0238">DNA-binding</keyword>
<comment type="function">
    <text evidence="8">Component of the sequence-specific heterotrimeric transcription factor (NF-Y) which specifically recognizes a 5'-CCAAT-3' box motif found in the promoters of its target genes.</text>
</comment>
<evidence type="ECO:0000256" key="8">
    <source>
        <dbReference type="RuleBase" id="RU367155"/>
    </source>
</evidence>
<dbReference type="PROSITE" id="PS51152">
    <property type="entry name" value="NFYA_HAP2_2"/>
    <property type="match status" value="1"/>
</dbReference>